<dbReference type="HOGENOM" id="CLU_011913_0_0_1"/>
<feature type="compositionally biased region" description="Basic and acidic residues" evidence="1">
    <location>
        <begin position="239"/>
        <end position="248"/>
    </location>
</feature>
<accession>G0WCJ4</accession>
<dbReference type="SUPFAM" id="SSF53335">
    <property type="entry name" value="S-adenosyl-L-methionine-dependent methyltransferases"/>
    <property type="match status" value="1"/>
</dbReference>
<dbReference type="GeneID" id="11496843"/>
<feature type="compositionally biased region" description="Low complexity" evidence="1">
    <location>
        <begin position="39"/>
        <end position="105"/>
    </location>
</feature>
<evidence type="ECO:0000256" key="1">
    <source>
        <dbReference type="SAM" id="MobiDB-lite"/>
    </source>
</evidence>
<proteinExistence type="predicted"/>
<gene>
    <name evidence="2" type="primary">NDAI0F01870</name>
    <name evidence="2" type="ordered locus">NDAI_0F01870</name>
</gene>
<feature type="compositionally biased region" description="Low complexity" evidence="1">
    <location>
        <begin position="729"/>
        <end position="761"/>
    </location>
</feature>
<dbReference type="Gene3D" id="3.40.50.150">
    <property type="entry name" value="Vaccinia Virus protein VP39"/>
    <property type="match status" value="1"/>
</dbReference>
<feature type="region of interest" description="Disordered" evidence="1">
    <location>
        <begin position="1"/>
        <end position="141"/>
    </location>
</feature>
<dbReference type="STRING" id="1071378.G0WCJ4"/>
<feature type="compositionally biased region" description="Basic and acidic residues" evidence="1">
    <location>
        <begin position="195"/>
        <end position="205"/>
    </location>
</feature>
<feature type="compositionally biased region" description="Polar residues" evidence="1">
    <location>
        <begin position="653"/>
        <end position="684"/>
    </location>
</feature>
<dbReference type="InterPro" id="IPR029063">
    <property type="entry name" value="SAM-dependent_MTases_sf"/>
</dbReference>
<evidence type="ECO:0000313" key="3">
    <source>
        <dbReference type="Proteomes" id="UP000000689"/>
    </source>
</evidence>
<protein>
    <submittedName>
        <fullName evidence="2">Uncharacterized protein</fullName>
    </submittedName>
</protein>
<keyword evidence="3" id="KW-1185">Reference proteome</keyword>
<organism evidence="2 3">
    <name type="scientific">Naumovozyma dairenensis (strain ATCC 10597 / BCRC 20456 / CBS 421 / NBRC 0211 / NRRL Y-12639)</name>
    <name type="common">Saccharomyces dairenensis</name>
    <dbReference type="NCBI Taxonomy" id="1071378"/>
    <lineage>
        <taxon>Eukaryota</taxon>
        <taxon>Fungi</taxon>
        <taxon>Dikarya</taxon>
        <taxon>Ascomycota</taxon>
        <taxon>Saccharomycotina</taxon>
        <taxon>Saccharomycetes</taxon>
        <taxon>Saccharomycetales</taxon>
        <taxon>Saccharomycetaceae</taxon>
        <taxon>Naumovozyma</taxon>
    </lineage>
</organism>
<dbReference type="RefSeq" id="XP_003670748.1">
    <property type="nucleotide sequence ID" value="XM_003670700.1"/>
</dbReference>
<feature type="compositionally biased region" description="Low complexity" evidence="1">
    <location>
        <begin position="600"/>
        <end position="611"/>
    </location>
</feature>
<evidence type="ECO:0000313" key="2">
    <source>
        <dbReference type="EMBL" id="CCD25505.1"/>
    </source>
</evidence>
<feature type="compositionally biased region" description="Polar residues" evidence="1">
    <location>
        <begin position="850"/>
        <end position="859"/>
    </location>
</feature>
<dbReference type="eggNOG" id="ENOG502QRP4">
    <property type="taxonomic scope" value="Eukaryota"/>
</dbReference>
<feature type="region of interest" description="Disordered" evidence="1">
    <location>
        <begin position="178"/>
        <end position="251"/>
    </location>
</feature>
<dbReference type="KEGG" id="ndi:NDAI_0F01870"/>
<feature type="region of interest" description="Disordered" evidence="1">
    <location>
        <begin position="600"/>
        <end position="686"/>
    </location>
</feature>
<feature type="region of interest" description="Disordered" evidence="1">
    <location>
        <begin position="729"/>
        <end position="775"/>
    </location>
</feature>
<feature type="region of interest" description="Disordered" evidence="1">
    <location>
        <begin position="850"/>
        <end position="871"/>
    </location>
</feature>
<dbReference type="OMA" id="HIHPTKH"/>
<feature type="compositionally biased region" description="Low complexity" evidence="1">
    <location>
        <begin position="115"/>
        <end position="128"/>
    </location>
</feature>
<name>G0WCJ4_NAUDC</name>
<feature type="compositionally biased region" description="Low complexity" evidence="1">
    <location>
        <begin position="860"/>
        <end position="871"/>
    </location>
</feature>
<reference evidence="2 3" key="1">
    <citation type="journal article" date="2011" name="Proc. Natl. Acad. Sci. U.S.A.">
        <title>Evolutionary erosion of yeast sex chromosomes by mating-type switching accidents.</title>
        <authorList>
            <person name="Gordon J.L."/>
            <person name="Armisen D."/>
            <person name="Proux-Wera E."/>
            <person name="Oheigeartaigh S.S."/>
            <person name="Byrne K.P."/>
            <person name="Wolfe K.H."/>
        </authorList>
    </citation>
    <scope>NUCLEOTIDE SEQUENCE [LARGE SCALE GENOMIC DNA]</scope>
    <source>
        <strain evidence="3">ATCC 10597 / BCRC 20456 / CBS 421 / NBRC 0211 / NRRL Y-12639</strain>
    </source>
</reference>
<feature type="compositionally biased region" description="Basic residues" evidence="1">
    <location>
        <begin position="625"/>
        <end position="639"/>
    </location>
</feature>
<feature type="compositionally biased region" description="Polar residues" evidence="1">
    <location>
        <begin position="131"/>
        <end position="141"/>
    </location>
</feature>
<dbReference type="EMBL" id="HE580272">
    <property type="protein sequence ID" value="CCD25505.1"/>
    <property type="molecule type" value="Genomic_DNA"/>
</dbReference>
<dbReference type="OrthoDB" id="10256176at2759"/>
<dbReference type="Proteomes" id="UP000000689">
    <property type="component" value="Chromosome 6"/>
</dbReference>
<feature type="compositionally biased region" description="Polar residues" evidence="1">
    <location>
        <begin position="762"/>
        <end position="775"/>
    </location>
</feature>
<dbReference type="AlphaFoldDB" id="G0WCJ4"/>
<sequence>MMESKENNNINYLKPPPKNSKKNSSKRPRDFCTGPMADYSDYNLNPNSNSNSNHNSNANSKYSSNQTSSRTISPSPSRSLFHQISQSNSNSHSHSNSNTQLSSASDNKKILQVNSSSGASTSSLPLHSNQEHSSQSPLQEQHNLFKRSTTPLSSIIKPSKNKTLIDDDMDIDVDGLDIDDLDINNENSSQKRKLKEKEKEKEKQRQKAVTKIDTIPNTNNNNDNENKYEYDNENEEKESDNGDEKLDNNDNTNDLINWNILPKMGDTHLKKNKNNYHRIKLKIKNKNNEEQEKVISYDPTYNKRLSEMDLFFSFNSTSKPSDSLFNAKKRLLSYVEFLTGYLTIRKSFLQKQSSSSKPNFSLDLDIISSIETELKRYVEYNPKYDYSEIEGLLELWAIQSQKFLLQSNSLIFSNDVIQYLLKRKSSIRQNQGKLQQQQQQQQREFETITFSSNSNIGYENKDINNNNRDSQLMYRPTDIDILLLRPKLETSLGWQIALDEPTLNIADFELDISPWSEAGTSNNTSNLKAEKNVKKQLESEFNDRFIQPDANTDKSGPSFKDSQTVKIVDGEDEFRELNDETAPNYILDCMDRHIFSRSSRTSTAINTTTTTSREETPEQQQQSKNPKKKKKPAPVKNTRKSGIVNFFKRKHSQLPNPLNNGNNISSTTNPLPQPSSTAVSTTTHSINSDRSISIIDQNQHTENVWLEDYFCKLLSNYRRIALPTQYILPTTGKTSTSSTPSLNSNNSSDSVGSDDNSNKNNPYSQESTVSSTITESKPTKKTAMLYGKEFLKIRLPFKSNSIPSIFCPWIWTDLTYTKWRAMLREIYRCLIPGGYLIAIIPDMKISNSNTKDASTNFPTSNNKQQQQNNNSNQPIFETTLERDKVFDAMSLEAINKGLHIHPTKHMARSFKEVGYTSIKSTVLSLKTGDLSDDMGCLNEFNFLLNWDLTSRKQLPATSHSPKNSDPASLFDRYVKEHWGKIDSNAGSFRTLYIVGQKPKRQNYK</sequence>